<keyword evidence="2" id="KW-1185">Reference proteome</keyword>
<sequence length="172" mass="19417">MMFLENFHSIHVMYVNSFQELNLKMSYSFNTNVAFLVALMMELFQVALSEILKNLASVREWKSSFLCFLRLPISSTLSIVNQSGSKIQQENQRVAQTIALVEIGLLPQQDFYMITSADAMELSHVTGLLFDYKCRVKGASKGPRMARNSGYKNVLLNLNSATATAMTCLLRK</sequence>
<evidence type="ECO:0000313" key="2">
    <source>
        <dbReference type="Proteomes" id="UP001154282"/>
    </source>
</evidence>
<dbReference type="EMBL" id="CAMGYJ010000003">
    <property type="protein sequence ID" value="CAI0395755.1"/>
    <property type="molecule type" value="Genomic_DNA"/>
</dbReference>
<protein>
    <submittedName>
        <fullName evidence="1">Uncharacterized protein</fullName>
    </submittedName>
</protein>
<name>A0AAV0IDT9_9ROSI</name>
<evidence type="ECO:0000313" key="1">
    <source>
        <dbReference type="EMBL" id="CAI0395755.1"/>
    </source>
</evidence>
<dbReference type="AlphaFoldDB" id="A0AAV0IDT9"/>
<accession>A0AAV0IDT9</accession>
<dbReference type="Proteomes" id="UP001154282">
    <property type="component" value="Unassembled WGS sequence"/>
</dbReference>
<proteinExistence type="predicted"/>
<gene>
    <name evidence="1" type="ORF">LITE_LOCUS8833</name>
</gene>
<comment type="caution">
    <text evidence="1">The sequence shown here is derived from an EMBL/GenBank/DDBJ whole genome shotgun (WGS) entry which is preliminary data.</text>
</comment>
<reference evidence="1" key="1">
    <citation type="submission" date="2022-08" db="EMBL/GenBank/DDBJ databases">
        <authorList>
            <person name="Gutierrez-Valencia J."/>
        </authorList>
    </citation>
    <scope>NUCLEOTIDE SEQUENCE</scope>
</reference>
<organism evidence="1 2">
    <name type="scientific">Linum tenue</name>
    <dbReference type="NCBI Taxonomy" id="586396"/>
    <lineage>
        <taxon>Eukaryota</taxon>
        <taxon>Viridiplantae</taxon>
        <taxon>Streptophyta</taxon>
        <taxon>Embryophyta</taxon>
        <taxon>Tracheophyta</taxon>
        <taxon>Spermatophyta</taxon>
        <taxon>Magnoliopsida</taxon>
        <taxon>eudicotyledons</taxon>
        <taxon>Gunneridae</taxon>
        <taxon>Pentapetalae</taxon>
        <taxon>rosids</taxon>
        <taxon>fabids</taxon>
        <taxon>Malpighiales</taxon>
        <taxon>Linaceae</taxon>
        <taxon>Linum</taxon>
    </lineage>
</organism>